<name>A0ABV6XG61_9ACTN</name>
<gene>
    <name evidence="9" type="ORF">ABUW04_02740</name>
</gene>
<dbReference type="Proteomes" id="UP001592581">
    <property type="component" value="Unassembled WGS sequence"/>
</dbReference>
<keyword evidence="10" id="KW-1185">Reference proteome</keyword>
<evidence type="ECO:0000256" key="1">
    <source>
        <dbReference type="ARBA" id="ARBA00004236"/>
    </source>
</evidence>
<evidence type="ECO:0000256" key="7">
    <source>
        <dbReference type="SAM" id="MobiDB-lite"/>
    </source>
</evidence>
<evidence type="ECO:0000256" key="2">
    <source>
        <dbReference type="ARBA" id="ARBA00007531"/>
    </source>
</evidence>
<evidence type="ECO:0000256" key="8">
    <source>
        <dbReference type="SAM" id="Phobius"/>
    </source>
</evidence>
<feature type="compositionally biased region" description="Basic and acidic residues" evidence="7">
    <location>
        <begin position="1"/>
        <end position="10"/>
    </location>
</feature>
<accession>A0ABV6XG61</accession>
<evidence type="ECO:0000256" key="3">
    <source>
        <dbReference type="ARBA" id="ARBA00022475"/>
    </source>
</evidence>
<evidence type="ECO:0000256" key="5">
    <source>
        <dbReference type="ARBA" id="ARBA00022989"/>
    </source>
</evidence>
<evidence type="ECO:0000313" key="10">
    <source>
        <dbReference type="Proteomes" id="UP001592581"/>
    </source>
</evidence>
<reference evidence="9 10" key="1">
    <citation type="submission" date="2024-06" db="EMBL/GenBank/DDBJ databases">
        <authorList>
            <person name="Lee S.D."/>
        </authorList>
    </citation>
    <scope>NUCLEOTIDE SEQUENCE [LARGE SCALE GENOMIC DNA]</scope>
    <source>
        <strain evidence="9 10">N1-10</strain>
    </source>
</reference>
<dbReference type="InterPro" id="IPR008693">
    <property type="entry name" value="MmpS"/>
</dbReference>
<feature type="compositionally biased region" description="Low complexity" evidence="7">
    <location>
        <begin position="170"/>
        <end position="191"/>
    </location>
</feature>
<dbReference type="InterPro" id="IPR038468">
    <property type="entry name" value="MmpS_C"/>
</dbReference>
<comment type="subcellular location">
    <subcellularLocation>
        <location evidence="1">Cell membrane</location>
    </subcellularLocation>
</comment>
<dbReference type="EMBL" id="JBEUKS010000001">
    <property type="protein sequence ID" value="MFC1437162.1"/>
    <property type="molecule type" value="Genomic_DNA"/>
</dbReference>
<dbReference type="Gene3D" id="2.60.40.2880">
    <property type="entry name" value="MmpS1-5, C-terminal soluble domain"/>
    <property type="match status" value="1"/>
</dbReference>
<organism evidence="9 10">
    <name type="scientific">Streptacidiphilus jeojiensis</name>
    <dbReference type="NCBI Taxonomy" id="3229225"/>
    <lineage>
        <taxon>Bacteria</taxon>
        <taxon>Bacillati</taxon>
        <taxon>Actinomycetota</taxon>
        <taxon>Actinomycetes</taxon>
        <taxon>Kitasatosporales</taxon>
        <taxon>Streptomycetaceae</taxon>
        <taxon>Streptacidiphilus</taxon>
    </lineage>
</organism>
<feature type="region of interest" description="Disordered" evidence="7">
    <location>
        <begin position="165"/>
        <end position="194"/>
    </location>
</feature>
<comment type="similarity">
    <text evidence="2">Belongs to the MmpS family.</text>
</comment>
<evidence type="ECO:0000256" key="6">
    <source>
        <dbReference type="ARBA" id="ARBA00023136"/>
    </source>
</evidence>
<keyword evidence="5 8" id="KW-1133">Transmembrane helix</keyword>
<evidence type="ECO:0000313" key="9">
    <source>
        <dbReference type="EMBL" id="MFC1437162.1"/>
    </source>
</evidence>
<keyword evidence="3" id="KW-1003">Cell membrane</keyword>
<feature type="transmembrane region" description="Helical" evidence="8">
    <location>
        <begin position="37"/>
        <end position="57"/>
    </location>
</feature>
<sequence>MSTTKEHAEAESADATAPAGGMSARGRQVFERVPDGLFLLAGLLALFEVILLIAWGIQLGQGPAPARTVVIEYVVTGTGSTANLSVDTPTGSAHHADAALPFRASFTFKRGESVSVDATAGEDGEATAITCTLLADGVVVKQSTATGAYAGTYCLGTAGEEKPLPGATVPAGATARASGSAPASPAPSATGNTVSRLSGVVRLPAHPGKGSPVKGRVTDSDAHLSYDEFGGRWNASEASDPSWDGFDREQDFDTEKAWSAQIASGLVDSDLLDDYTATEAGLHAAASAVQDQFQKYNFVDDATDGRDVASQPLTVSGHKAWLVAREMRFTKKGVQATMDLSVVVVVDTGRPRPSVLWIDLPATVRTLWPDTNTLVSSLRVTP</sequence>
<evidence type="ECO:0000256" key="4">
    <source>
        <dbReference type="ARBA" id="ARBA00022692"/>
    </source>
</evidence>
<dbReference type="RefSeq" id="WP_380562302.1">
    <property type="nucleotide sequence ID" value="NZ_JBEUKS010000001.1"/>
</dbReference>
<protein>
    <submittedName>
        <fullName evidence="9">MmpS family transport accessory protein</fullName>
    </submittedName>
</protein>
<keyword evidence="4 8" id="KW-0812">Transmembrane</keyword>
<dbReference type="Pfam" id="PF05423">
    <property type="entry name" value="Mycobact_memb"/>
    <property type="match status" value="1"/>
</dbReference>
<proteinExistence type="inferred from homology"/>
<comment type="caution">
    <text evidence="9">The sequence shown here is derived from an EMBL/GenBank/DDBJ whole genome shotgun (WGS) entry which is preliminary data.</text>
</comment>
<keyword evidence="6 8" id="KW-0472">Membrane</keyword>
<feature type="region of interest" description="Disordered" evidence="7">
    <location>
        <begin position="1"/>
        <end position="23"/>
    </location>
</feature>